<name>A0A0E2AYI5_9LEPT</name>
<dbReference type="AlphaFoldDB" id="A0A0E2AYI5"/>
<accession>A0A0E2AYI5</accession>
<gene>
    <name evidence="1" type="ORF">LEP1GSC081_0823</name>
</gene>
<dbReference type="EMBL" id="AHMY02000061">
    <property type="protein sequence ID" value="EKO14025.1"/>
    <property type="molecule type" value="Genomic_DNA"/>
</dbReference>
<organism evidence="1 2">
    <name type="scientific">Leptospira kirschneri str. H1</name>
    <dbReference type="NCBI Taxonomy" id="1049966"/>
    <lineage>
        <taxon>Bacteria</taxon>
        <taxon>Pseudomonadati</taxon>
        <taxon>Spirochaetota</taxon>
        <taxon>Spirochaetia</taxon>
        <taxon>Leptospirales</taxon>
        <taxon>Leptospiraceae</taxon>
        <taxon>Leptospira</taxon>
    </lineage>
</organism>
<evidence type="ECO:0008006" key="3">
    <source>
        <dbReference type="Google" id="ProtNLM"/>
    </source>
</evidence>
<reference evidence="1 2" key="1">
    <citation type="submission" date="2012-10" db="EMBL/GenBank/DDBJ databases">
        <authorList>
            <person name="Harkins D.M."/>
            <person name="Durkin A.S."/>
            <person name="Brinkac L.M."/>
            <person name="Selengut J.D."/>
            <person name="Sanka R."/>
            <person name="DePew J."/>
            <person name="Purushe J."/>
            <person name="Peacock S.J."/>
            <person name="Thaipadungpanit J."/>
            <person name="Wuthiekanun V.W."/>
            <person name="Day N.P."/>
            <person name="Vinetz J.M."/>
            <person name="Sutton G.G."/>
            <person name="Nelson W.C."/>
            <person name="Fouts D.E."/>
        </authorList>
    </citation>
    <scope>NUCLEOTIDE SEQUENCE [LARGE SCALE GENOMIC DNA]</scope>
    <source>
        <strain evidence="1 2">H1</strain>
    </source>
</reference>
<dbReference type="Proteomes" id="UP000006253">
    <property type="component" value="Unassembled WGS sequence"/>
</dbReference>
<protein>
    <recommendedName>
        <fullName evidence="3">Transposase, IS4-like family protein</fullName>
    </recommendedName>
</protein>
<evidence type="ECO:0000313" key="2">
    <source>
        <dbReference type="Proteomes" id="UP000006253"/>
    </source>
</evidence>
<comment type="caution">
    <text evidence="1">The sequence shown here is derived from an EMBL/GenBank/DDBJ whole genome shotgun (WGS) entry which is preliminary data.</text>
</comment>
<sequence length="46" mass="5451">MALYRIEKLRSISALQNKKLILLFDRGYPSMELIGKLIAKRNPFYH</sequence>
<evidence type="ECO:0000313" key="1">
    <source>
        <dbReference type="EMBL" id="EKO14025.1"/>
    </source>
</evidence>
<proteinExistence type="predicted"/>